<protein>
    <recommendedName>
        <fullName evidence="5">DUF4352 domain-containing protein</fullName>
    </recommendedName>
</protein>
<sequence>MRKTLASRRVIAALAGSALVFGLAACSSDDDAPEDTTTEEVTDEVDSDELDVEDVADDEDTDEDTDEAEEAEDEPADSPNGSGEHTAAPWTDPITLPGEQIATIEGDNFQVEIYQVGVEPSPKDGMLVDPDSNKPILAEGDDIVFVNYVVTNTSSEPINLSSSLVAVVAKYADWEYLQGMDSITDRDLYEAMELDTNAVAERSEEGVYPLAPGESYSQADNFMYKTDSPVIFEARLTPVDDEGELLSDERQEESVEVTLS</sequence>
<name>A0A6N9YJH6_9ACTN</name>
<organism evidence="3 4">
    <name type="scientific">Phytoactinopolyspora alkaliphila</name>
    <dbReference type="NCBI Taxonomy" id="1783498"/>
    <lineage>
        <taxon>Bacteria</taxon>
        <taxon>Bacillati</taxon>
        <taxon>Actinomycetota</taxon>
        <taxon>Actinomycetes</taxon>
        <taxon>Jiangellales</taxon>
        <taxon>Jiangellaceae</taxon>
        <taxon>Phytoactinopolyspora</taxon>
    </lineage>
</organism>
<dbReference type="EMBL" id="JAAGOB010000003">
    <property type="protein sequence ID" value="NED95143.1"/>
    <property type="molecule type" value="Genomic_DNA"/>
</dbReference>
<evidence type="ECO:0008006" key="5">
    <source>
        <dbReference type="Google" id="ProtNLM"/>
    </source>
</evidence>
<feature type="region of interest" description="Disordered" evidence="1">
    <location>
        <begin position="27"/>
        <end position="94"/>
    </location>
</feature>
<dbReference type="RefSeq" id="WP_163817563.1">
    <property type="nucleotide sequence ID" value="NZ_JAAGOB010000003.1"/>
</dbReference>
<comment type="caution">
    <text evidence="3">The sequence shown here is derived from an EMBL/GenBank/DDBJ whole genome shotgun (WGS) entry which is preliminary data.</text>
</comment>
<gene>
    <name evidence="3" type="ORF">G1H11_07425</name>
</gene>
<feature type="compositionally biased region" description="Acidic residues" evidence="1">
    <location>
        <begin position="28"/>
        <end position="76"/>
    </location>
</feature>
<keyword evidence="2" id="KW-0732">Signal</keyword>
<evidence type="ECO:0000313" key="3">
    <source>
        <dbReference type="EMBL" id="NED95143.1"/>
    </source>
</evidence>
<evidence type="ECO:0000256" key="1">
    <source>
        <dbReference type="SAM" id="MobiDB-lite"/>
    </source>
</evidence>
<feature type="chain" id="PRO_5038576968" description="DUF4352 domain-containing protein" evidence="2">
    <location>
        <begin position="33"/>
        <end position="260"/>
    </location>
</feature>
<keyword evidence="4" id="KW-1185">Reference proteome</keyword>
<proteinExistence type="predicted"/>
<evidence type="ECO:0000256" key="2">
    <source>
        <dbReference type="SAM" id="SignalP"/>
    </source>
</evidence>
<dbReference type="AlphaFoldDB" id="A0A6N9YJH6"/>
<evidence type="ECO:0000313" key="4">
    <source>
        <dbReference type="Proteomes" id="UP000469185"/>
    </source>
</evidence>
<dbReference type="PROSITE" id="PS51257">
    <property type="entry name" value="PROKAR_LIPOPROTEIN"/>
    <property type="match status" value="1"/>
</dbReference>
<accession>A0A6N9YJH6</accession>
<feature type="signal peptide" evidence="2">
    <location>
        <begin position="1"/>
        <end position="32"/>
    </location>
</feature>
<reference evidence="3 4" key="1">
    <citation type="submission" date="2020-02" db="EMBL/GenBank/DDBJ databases">
        <authorList>
            <person name="Li X.-J."/>
            <person name="Feng X.-M."/>
        </authorList>
    </citation>
    <scope>NUCLEOTIDE SEQUENCE [LARGE SCALE GENOMIC DNA]</scope>
    <source>
        <strain evidence="3 4">CGMCC 4.7225</strain>
    </source>
</reference>
<dbReference type="Proteomes" id="UP000469185">
    <property type="component" value="Unassembled WGS sequence"/>
</dbReference>